<dbReference type="SMART" id="SM00865">
    <property type="entry name" value="Tubulin_C"/>
    <property type="match status" value="1"/>
</dbReference>
<dbReference type="PANTHER" id="PTHR30314:SF3">
    <property type="entry name" value="MITOCHONDRIAL DIVISION PROTEIN FSZA"/>
    <property type="match status" value="1"/>
</dbReference>
<feature type="compositionally biased region" description="Polar residues" evidence="4">
    <location>
        <begin position="648"/>
        <end position="660"/>
    </location>
</feature>
<keyword evidence="3" id="KW-0342">GTP-binding</keyword>
<sequence>MINTEFDGFSFDLPKNQSNVIKVIGVGGGGSNAINHMFQSGINGVDFVICNTDSQALNNSPVPNKIQLGVSLTEGLGAGANPEVGEQAALESMEEIKQMLARTTKMIFITAGMGGGTGTGAAPVIAKQAKELDVLTVGIVTMPFEFEGKMRCEQARIGIEKLRANVDSLIVINNNKLREVYGNLGFKAGFSKADEVLSTAARGIAEVITHHYTQNIDLRDAKTVLSNSGTAIMGSATATGSMRASEAITKALDSPLLNDNKITGAKNVLLLIVSGGQEITIDEIGEINDYIQVEAGHGANIIMGVGEDEDLGEAIAVTIIATGFDVDQQNEIVNTEAKKIIHTLEDEQKAHRDLTERKNIVQTFSAPEVAEPKVIKHTLVDDVEEPGMDLIPTSNYIKNFNVFYEEVLEEVAQVSGNEDDFVIIDSKDALHDIVVVDAVTVPFNQLREEQIAMSFDMPLAETKKVEVEEDQQNVITFSLDDDVKNIDVKNPVEVITVLEYNKKGETRYSLDDYMDAEKAAAHTKSNSLQRKAEVVEEEMQIERKSVAESSISNQNPVAETNQPRQERFEPVNPMDSPIDALLKERADERRRKLKDFNYKFQNSVSSIDEIEKEPAYKRQGIDLSSGPRYESKVSRTTLGEDSNDDIQLRSNNSFLHDNVD</sequence>
<dbReference type="InterPro" id="IPR018316">
    <property type="entry name" value="Tubulin/FtsZ_2-layer-sand-dom"/>
</dbReference>
<evidence type="ECO:0000259" key="6">
    <source>
        <dbReference type="SMART" id="SM00865"/>
    </source>
</evidence>
<evidence type="ECO:0008006" key="8">
    <source>
        <dbReference type="Google" id="ProtNLM"/>
    </source>
</evidence>
<dbReference type="SUPFAM" id="SSF55307">
    <property type="entry name" value="Tubulin C-terminal domain-like"/>
    <property type="match status" value="1"/>
</dbReference>
<dbReference type="EMBL" id="LAZR01005654">
    <property type="protein sequence ID" value="KKM98192.1"/>
    <property type="molecule type" value="Genomic_DNA"/>
</dbReference>
<organism evidence="7">
    <name type="scientific">marine sediment metagenome</name>
    <dbReference type="NCBI Taxonomy" id="412755"/>
    <lineage>
        <taxon>unclassified sequences</taxon>
        <taxon>metagenomes</taxon>
        <taxon>ecological metagenomes</taxon>
    </lineage>
</organism>
<dbReference type="GO" id="GO:0005737">
    <property type="term" value="C:cytoplasm"/>
    <property type="evidence" value="ECO:0007669"/>
    <property type="project" value="TreeGrafter"/>
</dbReference>
<feature type="domain" description="Tubulin/FtsZ 2-layer sandwich" evidence="6">
    <location>
        <begin position="215"/>
        <end position="333"/>
    </location>
</feature>
<dbReference type="InterPro" id="IPR024757">
    <property type="entry name" value="FtsZ_C"/>
</dbReference>
<accession>A0A0F9PYF1</accession>
<gene>
    <name evidence="7" type="ORF">LCGC14_1160470</name>
</gene>
<dbReference type="InterPro" id="IPR000158">
    <property type="entry name" value="Cell_div_FtsZ"/>
</dbReference>
<dbReference type="CDD" id="cd02201">
    <property type="entry name" value="FtsZ_type1"/>
    <property type="match status" value="1"/>
</dbReference>
<evidence type="ECO:0000256" key="1">
    <source>
        <dbReference type="ARBA" id="ARBA00009690"/>
    </source>
</evidence>
<dbReference type="SMART" id="SM00864">
    <property type="entry name" value="Tubulin"/>
    <property type="match status" value="1"/>
</dbReference>
<dbReference type="Gene3D" id="3.30.1330.20">
    <property type="entry name" value="Tubulin/FtsZ, C-terminal domain"/>
    <property type="match status" value="1"/>
</dbReference>
<feature type="compositionally biased region" description="Polar residues" evidence="4">
    <location>
        <begin position="547"/>
        <end position="563"/>
    </location>
</feature>
<comment type="similarity">
    <text evidence="1">Belongs to the FtsZ family.</text>
</comment>
<dbReference type="FunFam" id="3.40.50.1440:FF:000001">
    <property type="entry name" value="Cell division protein FtsZ"/>
    <property type="match status" value="1"/>
</dbReference>
<dbReference type="InterPro" id="IPR037103">
    <property type="entry name" value="Tubulin/FtsZ-like_C"/>
</dbReference>
<feature type="region of interest" description="Disordered" evidence="4">
    <location>
        <begin position="545"/>
        <end position="576"/>
    </location>
</feature>
<reference evidence="7" key="1">
    <citation type="journal article" date="2015" name="Nature">
        <title>Complex archaea that bridge the gap between prokaryotes and eukaryotes.</title>
        <authorList>
            <person name="Spang A."/>
            <person name="Saw J.H."/>
            <person name="Jorgensen S.L."/>
            <person name="Zaremba-Niedzwiedzka K."/>
            <person name="Martijn J."/>
            <person name="Lind A.E."/>
            <person name="van Eijk R."/>
            <person name="Schleper C."/>
            <person name="Guy L."/>
            <person name="Ettema T.J."/>
        </authorList>
    </citation>
    <scope>NUCLEOTIDE SEQUENCE</scope>
</reference>
<dbReference type="InterPro" id="IPR003008">
    <property type="entry name" value="Tubulin_FtsZ_GTPase"/>
</dbReference>
<dbReference type="GO" id="GO:0032153">
    <property type="term" value="C:cell division site"/>
    <property type="evidence" value="ECO:0007669"/>
    <property type="project" value="TreeGrafter"/>
</dbReference>
<dbReference type="AlphaFoldDB" id="A0A0F9PYF1"/>
<dbReference type="InterPro" id="IPR036525">
    <property type="entry name" value="Tubulin/FtsZ_GTPase_sf"/>
</dbReference>
<keyword evidence="2" id="KW-0547">Nucleotide-binding</keyword>
<dbReference type="PRINTS" id="PR00423">
    <property type="entry name" value="CELLDVISFTSZ"/>
</dbReference>
<dbReference type="NCBIfam" id="TIGR00065">
    <property type="entry name" value="ftsZ"/>
    <property type="match status" value="1"/>
</dbReference>
<dbReference type="InterPro" id="IPR020805">
    <property type="entry name" value="Cell_div_FtsZ_CS"/>
</dbReference>
<dbReference type="PANTHER" id="PTHR30314">
    <property type="entry name" value="CELL DIVISION PROTEIN FTSZ-RELATED"/>
    <property type="match status" value="1"/>
</dbReference>
<dbReference type="InterPro" id="IPR008280">
    <property type="entry name" value="Tub_FtsZ_C"/>
</dbReference>
<dbReference type="Gene3D" id="3.40.50.1440">
    <property type="entry name" value="Tubulin/FtsZ, GTPase domain"/>
    <property type="match status" value="1"/>
</dbReference>
<evidence type="ECO:0000256" key="2">
    <source>
        <dbReference type="ARBA" id="ARBA00022741"/>
    </source>
</evidence>
<dbReference type="PROSITE" id="PS01134">
    <property type="entry name" value="FTSZ_1"/>
    <property type="match status" value="1"/>
</dbReference>
<dbReference type="GO" id="GO:0051301">
    <property type="term" value="P:cell division"/>
    <property type="evidence" value="ECO:0007669"/>
    <property type="project" value="TreeGrafter"/>
</dbReference>
<evidence type="ECO:0000256" key="4">
    <source>
        <dbReference type="SAM" id="MobiDB-lite"/>
    </source>
</evidence>
<dbReference type="SUPFAM" id="SSF52490">
    <property type="entry name" value="Tubulin nucleotide-binding domain-like"/>
    <property type="match status" value="1"/>
</dbReference>
<evidence type="ECO:0000313" key="7">
    <source>
        <dbReference type="EMBL" id="KKM98192.1"/>
    </source>
</evidence>
<comment type="caution">
    <text evidence="7">The sequence shown here is derived from an EMBL/GenBank/DDBJ whole genome shotgun (WGS) entry which is preliminary data.</text>
</comment>
<proteinExistence type="inferred from homology"/>
<dbReference type="InterPro" id="IPR045061">
    <property type="entry name" value="FtsZ/CetZ"/>
</dbReference>
<name>A0A0F9PYF1_9ZZZZ</name>
<dbReference type="Pfam" id="PF00091">
    <property type="entry name" value="Tubulin"/>
    <property type="match status" value="1"/>
</dbReference>
<dbReference type="HAMAP" id="MF_00909">
    <property type="entry name" value="FtsZ"/>
    <property type="match status" value="1"/>
</dbReference>
<dbReference type="GO" id="GO:0003924">
    <property type="term" value="F:GTPase activity"/>
    <property type="evidence" value="ECO:0007669"/>
    <property type="project" value="InterPro"/>
</dbReference>
<protein>
    <recommendedName>
        <fullName evidence="8">Cell division protein FtsZ</fullName>
    </recommendedName>
</protein>
<dbReference type="PROSITE" id="PS01135">
    <property type="entry name" value="FTSZ_2"/>
    <property type="match status" value="1"/>
</dbReference>
<dbReference type="GO" id="GO:0005525">
    <property type="term" value="F:GTP binding"/>
    <property type="evidence" value="ECO:0007669"/>
    <property type="project" value="UniProtKB-KW"/>
</dbReference>
<evidence type="ECO:0000259" key="5">
    <source>
        <dbReference type="SMART" id="SM00864"/>
    </source>
</evidence>
<feature type="region of interest" description="Disordered" evidence="4">
    <location>
        <begin position="617"/>
        <end position="660"/>
    </location>
</feature>
<evidence type="ECO:0000256" key="3">
    <source>
        <dbReference type="ARBA" id="ARBA00023134"/>
    </source>
</evidence>
<feature type="domain" description="Tubulin/FtsZ GTPase" evidence="5">
    <location>
        <begin position="20"/>
        <end position="212"/>
    </location>
</feature>
<dbReference type="Pfam" id="PF12327">
    <property type="entry name" value="FtsZ_C"/>
    <property type="match status" value="1"/>
</dbReference>